<proteinExistence type="predicted"/>
<dbReference type="Proteomes" id="UP001140091">
    <property type="component" value="Unassembled WGS sequence"/>
</dbReference>
<dbReference type="Pfam" id="PF13668">
    <property type="entry name" value="Ferritin_2"/>
    <property type="match status" value="1"/>
</dbReference>
<organism evidence="2 3">
    <name type="scientific">Candolleomyces eurysporus</name>
    <dbReference type="NCBI Taxonomy" id="2828524"/>
    <lineage>
        <taxon>Eukaryota</taxon>
        <taxon>Fungi</taxon>
        <taxon>Dikarya</taxon>
        <taxon>Basidiomycota</taxon>
        <taxon>Agaricomycotina</taxon>
        <taxon>Agaricomycetes</taxon>
        <taxon>Agaricomycetidae</taxon>
        <taxon>Agaricales</taxon>
        <taxon>Agaricineae</taxon>
        <taxon>Psathyrellaceae</taxon>
        <taxon>Candolleomyces</taxon>
    </lineage>
</organism>
<dbReference type="PANTHER" id="PTHR38705">
    <property type="entry name" value="PROTEIN RDS1"/>
    <property type="match status" value="1"/>
</dbReference>
<feature type="compositionally biased region" description="Gly residues" evidence="1">
    <location>
        <begin position="113"/>
        <end position="136"/>
    </location>
</feature>
<reference evidence="2" key="1">
    <citation type="submission" date="2022-06" db="EMBL/GenBank/DDBJ databases">
        <title>Genome Sequence of Candolleomyces eurysporus.</title>
        <authorList>
            <person name="Buettner E."/>
        </authorList>
    </citation>
    <scope>NUCLEOTIDE SEQUENCE</scope>
    <source>
        <strain evidence="2">VTCC 930004</strain>
    </source>
</reference>
<dbReference type="CDD" id="cd00657">
    <property type="entry name" value="Ferritin_like"/>
    <property type="match status" value="1"/>
</dbReference>
<dbReference type="PANTHER" id="PTHR38705:SF1">
    <property type="entry name" value="PROTEIN RDS1"/>
    <property type="match status" value="1"/>
</dbReference>
<feature type="compositionally biased region" description="Low complexity" evidence="1">
    <location>
        <begin position="364"/>
        <end position="383"/>
    </location>
</feature>
<sequence length="519" mass="54077">MPDKRLTRGNDGNGNWGFSVDSTSSSSSSGSGASSSSSSVSSSASSYNGDNNNHSGSGSGSGNYYVYTSGSGSGSGIGTYTYHSSGPGSDSTDSENKDSHNGDGSENSRSNGSGSGSGSGDSSGGSIGSSGSGGGSGSGNDIGYGYGNDGNRSGNGLCDNNRAFSNDVRVLNFALTLEHLAESFYNTSLSRLSQEDFRNAGYPDWVRGRYLQIKDHEQTHVRFLHNAIRGSGAAPVERCEYRFPDCDVKQFIELSVAIETVASSAYNGALSHLHNGEYIAVFGSMMGVEARRAAWINSAVKKQNPWNTAFETPITFNQAWSIAKNFISSCPFNEEGSSSWSSSSSASSSSSSSSSGSGSGSGSGVAWSSSESSASSQSSSSSSSSSALLPEGLRAFPPLHLPGLVEAGTKIEISFQSTDFNREESIFAAFIIGTGTFIERVGVSDSAASEGVVRGYVKVPKELKAKGAVYFTIVRGSTRDEKEVRVVGDENMVAGPALVMFPFNSWGKAEAESEDQWAW</sequence>
<feature type="region of interest" description="Disordered" evidence="1">
    <location>
        <begin position="342"/>
        <end position="383"/>
    </location>
</feature>
<feature type="compositionally biased region" description="Basic and acidic residues" evidence="1">
    <location>
        <begin position="94"/>
        <end position="103"/>
    </location>
</feature>
<comment type="caution">
    <text evidence="2">The sequence shown here is derived from an EMBL/GenBank/DDBJ whole genome shotgun (WGS) entry which is preliminary data.</text>
</comment>
<evidence type="ECO:0000313" key="3">
    <source>
        <dbReference type="Proteomes" id="UP001140091"/>
    </source>
</evidence>
<feature type="compositionally biased region" description="Low complexity" evidence="1">
    <location>
        <begin position="342"/>
        <end position="356"/>
    </location>
</feature>
<evidence type="ECO:0000256" key="1">
    <source>
        <dbReference type="SAM" id="MobiDB-lite"/>
    </source>
</evidence>
<name>A0A9W8IQV5_9AGAR</name>
<accession>A0A9W8IQV5</accession>
<protein>
    <submittedName>
        <fullName evidence="2">Uncharacterized protein</fullName>
    </submittedName>
</protein>
<feature type="region of interest" description="Disordered" evidence="1">
    <location>
        <begin position="1"/>
        <end position="136"/>
    </location>
</feature>
<evidence type="ECO:0000313" key="2">
    <source>
        <dbReference type="EMBL" id="KAJ2921297.1"/>
    </source>
</evidence>
<keyword evidence="3" id="KW-1185">Reference proteome</keyword>
<feature type="compositionally biased region" description="Low complexity" evidence="1">
    <location>
        <begin position="19"/>
        <end position="70"/>
    </location>
</feature>
<dbReference type="AlphaFoldDB" id="A0A9W8IQV5"/>
<dbReference type="InterPro" id="IPR009078">
    <property type="entry name" value="Ferritin-like_SF"/>
</dbReference>
<dbReference type="InterPro" id="IPR039254">
    <property type="entry name" value="Rds1"/>
</dbReference>
<dbReference type="EMBL" id="JANBPK010001630">
    <property type="protein sequence ID" value="KAJ2921297.1"/>
    <property type="molecule type" value="Genomic_DNA"/>
</dbReference>
<dbReference type="SUPFAM" id="SSF47240">
    <property type="entry name" value="Ferritin-like"/>
    <property type="match status" value="1"/>
</dbReference>
<gene>
    <name evidence="2" type="ORF">H1R20_g15802</name>
</gene>
<feature type="non-terminal residue" evidence="2">
    <location>
        <position position="519"/>
    </location>
</feature>
<dbReference type="OrthoDB" id="1001765at2759"/>